<keyword evidence="3" id="KW-1185">Reference proteome</keyword>
<dbReference type="OrthoDB" id="8453373at2"/>
<name>A0A1G9QRD7_9RHOB</name>
<organism evidence="2 3">
    <name type="scientific">Aliiruegeria lutimaris</name>
    <dbReference type="NCBI Taxonomy" id="571298"/>
    <lineage>
        <taxon>Bacteria</taxon>
        <taxon>Pseudomonadati</taxon>
        <taxon>Pseudomonadota</taxon>
        <taxon>Alphaproteobacteria</taxon>
        <taxon>Rhodobacterales</taxon>
        <taxon>Roseobacteraceae</taxon>
        <taxon>Aliiruegeria</taxon>
    </lineage>
</organism>
<protein>
    <submittedName>
        <fullName evidence="2">Acetyltransferase (GNAT) family protein</fullName>
    </submittedName>
</protein>
<dbReference type="Proteomes" id="UP000199382">
    <property type="component" value="Unassembled WGS sequence"/>
</dbReference>
<dbReference type="CDD" id="cd04301">
    <property type="entry name" value="NAT_SF"/>
    <property type="match status" value="1"/>
</dbReference>
<dbReference type="EMBL" id="FNEK01000190">
    <property type="protein sequence ID" value="SDM13566.1"/>
    <property type="molecule type" value="Genomic_DNA"/>
</dbReference>
<gene>
    <name evidence="2" type="ORF">SAMN04488026_11901</name>
</gene>
<proteinExistence type="predicted"/>
<dbReference type="AlphaFoldDB" id="A0A1G9QRD7"/>
<dbReference type="SUPFAM" id="SSF55729">
    <property type="entry name" value="Acyl-CoA N-acyltransferases (Nat)"/>
    <property type="match status" value="1"/>
</dbReference>
<evidence type="ECO:0000313" key="3">
    <source>
        <dbReference type="Proteomes" id="UP000199382"/>
    </source>
</evidence>
<feature type="domain" description="N-acetyltransferase" evidence="1">
    <location>
        <begin position="17"/>
        <end position="159"/>
    </location>
</feature>
<keyword evidence="2" id="KW-0808">Transferase</keyword>
<dbReference type="Gene3D" id="3.40.630.30">
    <property type="match status" value="1"/>
</dbReference>
<reference evidence="2 3" key="1">
    <citation type="submission" date="2016-10" db="EMBL/GenBank/DDBJ databases">
        <authorList>
            <person name="de Groot N.N."/>
        </authorList>
    </citation>
    <scope>NUCLEOTIDE SEQUENCE [LARGE SCALE GENOMIC DNA]</scope>
    <source>
        <strain evidence="2 3">DSM 25294</strain>
    </source>
</reference>
<sequence length="159" mass="17488">MLVDLSDLPHPPQIEGMVIATANGPEERREWGRLTIEAFEMEDSLGVAMGACEATIPVEHFEDQPRFTAYLDGEPVAVSSLVITEGLAGVYAVATLPNARKRGLGTAMTLHAMAEGKRRGARMATLQATTMGRPIYEKIGFRKIFDYQNYLQRSDTLDS</sequence>
<dbReference type="PANTHER" id="PTHR37817">
    <property type="entry name" value="N-ACETYLTRANSFERASE EIS"/>
    <property type="match status" value="1"/>
</dbReference>
<dbReference type="PANTHER" id="PTHR37817:SF1">
    <property type="entry name" value="N-ACETYLTRANSFERASE EIS"/>
    <property type="match status" value="1"/>
</dbReference>
<dbReference type="Pfam" id="PF00583">
    <property type="entry name" value="Acetyltransf_1"/>
    <property type="match status" value="1"/>
</dbReference>
<accession>A0A1G9QRD7</accession>
<dbReference type="InterPro" id="IPR000182">
    <property type="entry name" value="GNAT_dom"/>
</dbReference>
<dbReference type="RefSeq" id="WP_093165259.1">
    <property type="nucleotide sequence ID" value="NZ_FNEK01000190.1"/>
</dbReference>
<evidence type="ECO:0000313" key="2">
    <source>
        <dbReference type="EMBL" id="SDM13566.1"/>
    </source>
</evidence>
<dbReference type="InterPro" id="IPR016181">
    <property type="entry name" value="Acyl_CoA_acyltransferase"/>
</dbReference>
<dbReference type="GO" id="GO:0034069">
    <property type="term" value="F:aminoglycoside N-acetyltransferase activity"/>
    <property type="evidence" value="ECO:0007669"/>
    <property type="project" value="TreeGrafter"/>
</dbReference>
<dbReference type="GO" id="GO:0030649">
    <property type="term" value="P:aminoglycoside antibiotic catabolic process"/>
    <property type="evidence" value="ECO:0007669"/>
    <property type="project" value="TreeGrafter"/>
</dbReference>
<dbReference type="PROSITE" id="PS51186">
    <property type="entry name" value="GNAT"/>
    <property type="match status" value="1"/>
</dbReference>
<evidence type="ECO:0000259" key="1">
    <source>
        <dbReference type="PROSITE" id="PS51186"/>
    </source>
</evidence>
<dbReference type="STRING" id="571298.SAMN04488026_11901"/>
<dbReference type="InterPro" id="IPR051554">
    <property type="entry name" value="Acetyltransferase_Eis"/>
</dbReference>